<feature type="compositionally biased region" description="Basic and acidic residues" evidence="1">
    <location>
        <begin position="91"/>
        <end position="101"/>
    </location>
</feature>
<reference evidence="4 5" key="1">
    <citation type="submission" date="2018-11" db="EMBL/GenBank/DDBJ databases">
        <title>Genome sequence of Apiotrichum porosum DSM 27194.</title>
        <authorList>
            <person name="Aliyu H."/>
            <person name="Gorte O."/>
            <person name="Ochsenreither K."/>
        </authorList>
    </citation>
    <scope>NUCLEOTIDE SEQUENCE [LARGE SCALE GENOMIC DNA]</scope>
    <source>
        <strain evidence="4 5">DSM 27194</strain>
    </source>
</reference>
<sequence>MPRLTHGFLLLLLALATATSFVAAFPAPGGARPLQPIAVRAATAAAAAQLKKSERAYLQPANIRKLEAPTKLQPRQATPSKRMGQRRRNVKRDTAPKKKDYSSFLCPGGAVACPVVDDPEGITSESAATLEASLTALADWFRVGFECIELDSELNQCGGCLALGKGRDCSAIDNARHTGCEKGTCVVFSCTAGYTISDDRSTCVRSPDEAVSVQHSFGRLM</sequence>
<evidence type="ECO:0000256" key="2">
    <source>
        <dbReference type="SAM" id="SignalP"/>
    </source>
</evidence>
<evidence type="ECO:0000313" key="5">
    <source>
        <dbReference type="Proteomes" id="UP000279236"/>
    </source>
</evidence>
<evidence type="ECO:0000256" key="1">
    <source>
        <dbReference type="SAM" id="MobiDB-lite"/>
    </source>
</evidence>
<dbReference type="GeneID" id="39588471"/>
<dbReference type="PANTHER" id="PTHR35192">
    <property type="entry name" value="PROTEIN, PUTATIVE-RELATED"/>
    <property type="match status" value="1"/>
</dbReference>
<dbReference type="EMBL" id="RSCE01000019">
    <property type="protein sequence ID" value="RSH76989.1"/>
    <property type="molecule type" value="Genomic_DNA"/>
</dbReference>
<protein>
    <recommendedName>
        <fullName evidence="3">Protein CPL1-like domain-containing protein</fullName>
    </recommendedName>
</protein>
<dbReference type="Pfam" id="PF21671">
    <property type="entry name" value="CPL1-like"/>
    <property type="match status" value="1"/>
</dbReference>
<dbReference type="STRING" id="105984.A0A427XDL6"/>
<dbReference type="Proteomes" id="UP000279236">
    <property type="component" value="Unassembled WGS sequence"/>
</dbReference>
<dbReference type="InterPro" id="IPR038955">
    <property type="entry name" value="PriA/CPL1_fungi"/>
</dbReference>
<proteinExistence type="predicted"/>
<dbReference type="AlphaFoldDB" id="A0A427XDL6"/>
<gene>
    <name evidence="4" type="ORF">EHS24_003928</name>
</gene>
<dbReference type="InterPro" id="IPR048661">
    <property type="entry name" value="CPL1-like"/>
</dbReference>
<accession>A0A427XDL6</accession>
<feature type="chain" id="PRO_5019473293" description="Protein CPL1-like domain-containing protein" evidence="2">
    <location>
        <begin position="25"/>
        <end position="221"/>
    </location>
</feature>
<dbReference type="PANTHER" id="PTHR35192:SF2">
    <property type="entry name" value="APPLE DOMAIN-CONTAINING PROTEIN"/>
    <property type="match status" value="1"/>
</dbReference>
<keyword evidence="5" id="KW-1185">Reference proteome</keyword>
<comment type="caution">
    <text evidence="4">The sequence shown here is derived from an EMBL/GenBank/DDBJ whole genome shotgun (WGS) entry which is preliminary data.</text>
</comment>
<feature type="signal peptide" evidence="2">
    <location>
        <begin position="1"/>
        <end position="24"/>
    </location>
</feature>
<keyword evidence="2" id="KW-0732">Signal</keyword>
<feature type="region of interest" description="Disordered" evidence="1">
    <location>
        <begin position="68"/>
        <end position="101"/>
    </location>
</feature>
<evidence type="ECO:0000259" key="3">
    <source>
        <dbReference type="Pfam" id="PF21671"/>
    </source>
</evidence>
<dbReference type="OrthoDB" id="439917at2759"/>
<organism evidence="4 5">
    <name type="scientific">Apiotrichum porosum</name>
    <dbReference type="NCBI Taxonomy" id="105984"/>
    <lineage>
        <taxon>Eukaryota</taxon>
        <taxon>Fungi</taxon>
        <taxon>Dikarya</taxon>
        <taxon>Basidiomycota</taxon>
        <taxon>Agaricomycotina</taxon>
        <taxon>Tremellomycetes</taxon>
        <taxon>Trichosporonales</taxon>
        <taxon>Trichosporonaceae</taxon>
        <taxon>Apiotrichum</taxon>
    </lineage>
</organism>
<feature type="domain" description="Protein CPL1-like" evidence="3">
    <location>
        <begin position="145"/>
        <end position="204"/>
    </location>
</feature>
<dbReference type="RefSeq" id="XP_028472136.1">
    <property type="nucleotide sequence ID" value="XM_028619563.1"/>
</dbReference>
<name>A0A427XDL6_9TREE</name>
<evidence type="ECO:0000313" key="4">
    <source>
        <dbReference type="EMBL" id="RSH76989.1"/>
    </source>
</evidence>